<dbReference type="GeneID" id="114247757"/>
<dbReference type="KEGG" id="bman:114247757"/>
<gene>
    <name evidence="3" type="primary">LOC114247757</name>
</gene>
<protein>
    <submittedName>
        <fullName evidence="3">Uncharacterized protein LOC114247757</fullName>
    </submittedName>
</protein>
<feature type="signal peptide" evidence="1">
    <location>
        <begin position="1"/>
        <end position="19"/>
    </location>
</feature>
<evidence type="ECO:0000256" key="1">
    <source>
        <dbReference type="SAM" id="SignalP"/>
    </source>
</evidence>
<reference evidence="3" key="1">
    <citation type="submission" date="2025-08" db="UniProtKB">
        <authorList>
            <consortium name="RefSeq"/>
        </authorList>
    </citation>
    <scope>IDENTIFICATION</scope>
    <source>
        <tissue evidence="3">Silk gland</tissue>
    </source>
</reference>
<keyword evidence="1" id="KW-0732">Signal</keyword>
<name>A0A6J2K3T0_BOMMA</name>
<organism evidence="2 3">
    <name type="scientific">Bombyx mandarina</name>
    <name type="common">Wild silk moth</name>
    <name type="synonym">Wild silkworm</name>
    <dbReference type="NCBI Taxonomy" id="7092"/>
    <lineage>
        <taxon>Eukaryota</taxon>
        <taxon>Metazoa</taxon>
        <taxon>Ecdysozoa</taxon>
        <taxon>Arthropoda</taxon>
        <taxon>Hexapoda</taxon>
        <taxon>Insecta</taxon>
        <taxon>Pterygota</taxon>
        <taxon>Neoptera</taxon>
        <taxon>Endopterygota</taxon>
        <taxon>Lepidoptera</taxon>
        <taxon>Glossata</taxon>
        <taxon>Ditrysia</taxon>
        <taxon>Bombycoidea</taxon>
        <taxon>Bombycidae</taxon>
        <taxon>Bombycinae</taxon>
        <taxon>Bombyx</taxon>
    </lineage>
</organism>
<keyword evidence="2" id="KW-1185">Reference proteome</keyword>
<accession>A0A6J2K3T0</accession>
<sequence>MAPIYLIFGLIVQSSIIFADEETTVSIEELPITENIESSNIHENQTEFDDEVTKDEGKQDWMDFFLGPNSDLYPTSSVAMMNQATQSDKPIEEQLEDIKIAANKITQAIQSEMANLLTYALNTYEKEHEDNNLRKKRSTETPVDSSQLIMRLLKHIKATNEFQNIAIDKMMTAQQIADKFGIEFNPDPEILTDLAVATNKYTNDLASMLSEVCDLSKNKTCHNISLDQEDEDEIEMPIDNSTYYVYALYYPDDDDDDYTQPPYEFVPQISSPTTPNNYPYETQIRSPLSEREHSKAPVSQKPPFYEAISMLRECSMEPFSDPEPELVGEVYEESVSNKVIVEKGDEPGAATVNHIMTYSVSEKSHYKTPQIERLPQQMQYYFYLI</sequence>
<dbReference type="AlphaFoldDB" id="A0A6J2K3T0"/>
<proteinExistence type="predicted"/>
<dbReference type="OrthoDB" id="7348885at2759"/>
<dbReference type="RefSeq" id="XP_028036585.1">
    <property type="nucleotide sequence ID" value="XM_028180784.1"/>
</dbReference>
<evidence type="ECO:0000313" key="2">
    <source>
        <dbReference type="Proteomes" id="UP000504629"/>
    </source>
</evidence>
<evidence type="ECO:0000313" key="3">
    <source>
        <dbReference type="RefSeq" id="XP_028036585.1"/>
    </source>
</evidence>
<feature type="chain" id="PRO_5026951034" evidence="1">
    <location>
        <begin position="20"/>
        <end position="385"/>
    </location>
</feature>
<dbReference type="Proteomes" id="UP000504629">
    <property type="component" value="Unplaced"/>
</dbReference>